<dbReference type="Pfam" id="PF08695">
    <property type="entry name" value="Coa1"/>
    <property type="match status" value="1"/>
</dbReference>
<accession>A0A238WQ24</accession>
<name>A0A238WQ24_9FLAO</name>
<keyword evidence="1" id="KW-0472">Membrane</keyword>
<keyword evidence="1" id="KW-0812">Transmembrane</keyword>
<gene>
    <name evidence="2" type="ORF">SAMN06265376_1011309</name>
</gene>
<evidence type="ECO:0000313" key="2">
    <source>
        <dbReference type="EMBL" id="SNR48577.1"/>
    </source>
</evidence>
<evidence type="ECO:0000313" key="3">
    <source>
        <dbReference type="Proteomes" id="UP000198379"/>
    </source>
</evidence>
<sequence>MEEEIKQSWWKRNWKWALPSGGCLTILIIIAIVIGVTFNSLTKSTSIIAYINVVTELQANKEVAEALGKPIEIRDEGYDPEFSKDRLDIQMELDGQKADGTLIAKADKIDGKWVYSMCMITVEGTDQVIDIKDALND</sequence>
<keyword evidence="1" id="KW-1133">Transmembrane helix</keyword>
<keyword evidence="3" id="KW-1185">Reference proteome</keyword>
<dbReference type="RefSeq" id="WP_089370592.1">
    <property type="nucleotide sequence ID" value="NZ_BMEP01000003.1"/>
</dbReference>
<dbReference type="EMBL" id="FZNY01000001">
    <property type="protein sequence ID" value="SNR48577.1"/>
    <property type="molecule type" value="Genomic_DNA"/>
</dbReference>
<organism evidence="2 3">
    <name type="scientific">Dokdonia pacifica</name>
    <dbReference type="NCBI Taxonomy" id="1627892"/>
    <lineage>
        <taxon>Bacteria</taxon>
        <taxon>Pseudomonadati</taxon>
        <taxon>Bacteroidota</taxon>
        <taxon>Flavobacteriia</taxon>
        <taxon>Flavobacteriales</taxon>
        <taxon>Flavobacteriaceae</taxon>
        <taxon>Dokdonia</taxon>
    </lineage>
</organism>
<proteinExistence type="predicted"/>
<dbReference type="InterPro" id="IPR014807">
    <property type="entry name" value="Coa1"/>
</dbReference>
<feature type="transmembrane region" description="Helical" evidence="1">
    <location>
        <begin position="16"/>
        <end position="38"/>
    </location>
</feature>
<dbReference type="Proteomes" id="UP000198379">
    <property type="component" value="Unassembled WGS sequence"/>
</dbReference>
<dbReference type="AlphaFoldDB" id="A0A238WQ24"/>
<protein>
    <submittedName>
        <fullName evidence="2">Cytochrome oxidase complex assembly protein 1</fullName>
    </submittedName>
</protein>
<reference evidence="2 3" key="1">
    <citation type="submission" date="2017-06" db="EMBL/GenBank/DDBJ databases">
        <authorList>
            <person name="Kim H.J."/>
            <person name="Triplett B.A."/>
        </authorList>
    </citation>
    <scope>NUCLEOTIDE SEQUENCE [LARGE SCALE GENOMIC DNA]</scope>
    <source>
        <strain evidence="2 3">DSM 25597</strain>
    </source>
</reference>
<evidence type="ECO:0000256" key="1">
    <source>
        <dbReference type="SAM" id="Phobius"/>
    </source>
</evidence>
<dbReference type="OrthoDB" id="1178263at2"/>